<dbReference type="InterPro" id="IPR002818">
    <property type="entry name" value="DJ-1/PfpI"/>
</dbReference>
<evidence type="ECO:0000256" key="1">
    <source>
        <dbReference type="ARBA" id="ARBA00008542"/>
    </source>
</evidence>
<dbReference type="Gene3D" id="3.40.50.880">
    <property type="match status" value="1"/>
</dbReference>
<keyword evidence="3" id="KW-0808">Transferase</keyword>
<gene>
    <name evidence="3" type="ORF">FH969_14470</name>
</gene>
<dbReference type="InterPro" id="IPR029062">
    <property type="entry name" value="Class_I_gatase-like"/>
</dbReference>
<comment type="similarity">
    <text evidence="1">Belongs to the peptidase C56 family.</text>
</comment>
<dbReference type="AlphaFoldDB" id="A0A5C5B8L8"/>
<sequence>MTTSDATSRPSLDGVTVAFLSTDGFEDSELTSPWEAVVAHGGTAVLIAPDDGEITGKKGHVASVNRTSHDVDAAEFDALVLPGGVVNADDLRTDQASVAFVRDLVAQHKPVAVICHGAWILTDAGVLTGRRITSFPSLRTDLTNAGATWVDEEVVDDDGLISSRTPDDLPAFDEALVAAFARGAVAHRA</sequence>
<protein>
    <submittedName>
        <fullName evidence="3">Type 1 glutamine amidotransferase</fullName>
    </submittedName>
</protein>
<evidence type="ECO:0000313" key="4">
    <source>
        <dbReference type="Proteomes" id="UP000313849"/>
    </source>
</evidence>
<dbReference type="InterPro" id="IPR006286">
    <property type="entry name" value="C56_PfpI-like"/>
</dbReference>
<dbReference type="GO" id="GO:0016740">
    <property type="term" value="F:transferase activity"/>
    <property type="evidence" value="ECO:0007669"/>
    <property type="project" value="UniProtKB-KW"/>
</dbReference>
<dbReference type="SUPFAM" id="SSF52317">
    <property type="entry name" value="Class I glutamine amidotransferase-like"/>
    <property type="match status" value="1"/>
</dbReference>
<dbReference type="OrthoDB" id="9792284at2"/>
<comment type="caution">
    <text evidence="3">The sequence shown here is derived from an EMBL/GenBank/DDBJ whole genome shotgun (WGS) entry which is preliminary data.</text>
</comment>
<reference evidence="3 4" key="1">
    <citation type="submission" date="2019-06" db="EMBL/GenBank/DDBJ databases">
        <title>Draft genome sequence of Miniimonas arenae KCTC 19750T isolated from sea sand.</title>
        <authorList>
            <person name="Park S.-J."/>
        </authorList>
    </citation>
    <scope>NUCLEOTIDE SEQUENCE [LARGE SCALE GENOMIC DNA]</scope>
    <source>
        <strain evidence="3 4">KCTC 19750</strain>
    </source>
</reference>
<dbReference type="PROSITE" id="PS51276">
    <property type="entry name" value="PEPTIDASE_C56_PFPI"/>
    <property type="match status" value="1"/>
</dbReference>
<dbReference type="Proteomes" id="UP000313849">
    <property type="component" value="Unassembled WGS sequence"/>
</dbReference>
<proteinExistence type="inferred from homology"/>
<dbReference type="PANTHER" id="PTHR42733">
    <property type="entry name" value="DJ-1 PROTEIN"/>
    <property type="match status" value="1"/>
</dbReference>
<dbReference type="NCBIfam" id="TIGR01382">
    <property type="entry name" value="PfpI"/>
    <property type="match status" value="1"/>
</dbReference>
<name>A0A5C5B8L8_9MICO</name>
<evidence type="ECO:0000259" key="2">
    <source>
        <dbReference type="Pfam" id="PF01965"/>
    </source>
</evidence>
<dbReference type="RefSeq" id="WP_139987884.1">
    <property type="nucleotide sequence ID" value="NZ_VENP01000094.1"/>
</dbReference>
<accession>A0A5C5B8L8</accession>
<keyword evidence="3" id="KW-0315">Glutamine amidotransferase</keyword>
<dbReference type="PANTHER" id="PTHR42733:SF12">
    <property type="entry name" value="PROTEINASE"/>
    <property type="match status" value="1"/>
</dbReference>
<organism evidence="3 4">
    <name type="scientific">Miniimonas arenae</name>
    <dbReference type="NCBI Taxonomy" id="676201"/>
    <lineage>
        <taxon>Bacteria</taxon>
        <taxon>Bacillati</taxon>
        <taxon>Actinomycetota</taxon>
        <taxon>Actinomycetes</taxon>
        <taxon>Micrococcales</taxon>
        <taxon>Beutenbergiaceae</taxon>
        <taxon>Miniimonas</taxon>
    </lineage>
</organism>
<dbReference type="EMBL" id="VENP01000094">
    <property type="protein sequence ID" value="TNU72859.1"/>
    <property type="molecule type" value="Genomic_DNA"/>
</dbReference>
<dbReference type="CDD" id="cd03134">
    <property type="entry name" value="GATase1_PfpI_like"/>
    <property type="match status" value="1"/>
</dbReference>
<keyword evidence="4" id="KW-1185">Reference proteome</keyword>
<dbReference type="Pfam" id="PF01965">
    <property type="entry name" value="DJ-1_PfpI"/>
    <property type="match status" value="1"/>
</dbReference>
<evidence type="ECO:0000313" key="3">
    <source>
        <dbReference type="EMBL" id="TNU72859.1"/>
    </source>
</evidence>
<feature type="domain" description="DJ-1/PfpI" evidence="2">
    <location>
        <begin position="16"/>
        <end position="178"/>
    </location>
</feature>